<proteinExistence type="predicted"/>
<dbReference type="STRING" id="1777138.AWB77_04529"/>
<organism evidence="2 3">
    <name type="scientific">Caballeronia fortuita</name>
    <dbReference type="NCBI Taxonomy" id="1777138"/>
    <lineage>
        <taxon>Bacteria</taxon>
        <taxon>Pseudomonadati</taxon>
        <taxon>Pseudomonadota</taxon>
        <taxon>Betaproteobacteria</taxon>
        <taxon>Burkholderiales</taxon>
        <taxon>Burkholderiaceae</taxon>
        <taxon>Caballeronia</taxon>
    </lineage>
</organism>
<sequence>MRVLLSSVPLVGHLNPILSVGKALIDAGHDVIGMTSTSLRHKISGIGGAFRPLQGEANRDLSDFAVAFPEFSQMKPGLDMTKFYFERVFADPLIDQYTSLCNVLDELPIDLVVTDNLFFGAIPLLLKHPRCERPPIAFCGTTYLLSRRDDLAPCNLGLPFAEPKAYASIAEEVDKEFLAPFASNLNALLLRAGSPPLHENIFDATARLPDLHLQLTVPSFEFPRSNLPAPLRYVGALPIMSGQAPLPPWSSELDGSRRVVLVTQGTLSNHDFSQLVSPALDALADRSDLLVVVTAGGRCIDSIPGRIPFNARIAKYLPFEWLLPKIDLLVTNGGYGTVNQALAHGIPVIGAGQSEDKADVNARIAWSGVGIDLQTDRPSVDAIRTAVDTVMSKPHFSMRARQMSQEHQRVRRDANIVGLLESLSVA</sequence>
<protein>
    <submittedName>
        <fullName evidence="2">UDP-glucuronosyl/UDP-glucosyltransferase</fullName>
    </submittedName>
</protein>
<dbReference type="Pfam" id="PF06722">
    <property type="entry name" value="EryCIII-like_C"/>
    <property type="match status" value="1"/>
</dbReference>
<accession>A0A158CTQ4</accession>
<dbReference type="InterPro" id="IPR002213">
    <property type="entry name" value="UDP_glucos_trans"/>
</dbReference>
<name>A0A158CTQ4_9BURK</name>
<feature type="domain" description="Erythromycin biosynthesis protein CIII-like C-terminal" evidence="1">
    <location>
        <begin position="291"/>
        <end position="421"/>
    </location>
</feature>
<dbReference type="PANTHER" id="PTHR48050">
    <property type="entry name" value="STEROL 3-BETA-GLUCOSYLTRANSFERASE"/>
    <property type="match status" value="1"/>
</dbReference>
<dbReference type="RefSeq" id="WP_061136646.1">
    <property type="nucleotide sequence ID" value="NZ_FCNX02000012.1"/>
</dbReference>
<dbReference type="GO" id="GO:0016758">
    <property type="term" value="F:hexosyltransferase activity"/>
    <property type="evidence" value="ECO:0007669"/>
    <property type="project" value="UniProtKB-ARBA"/>
</dbReference>
<evidence type="ECO:0000259" key="1">
    <source>
        <dbReference type="Pfam" id="PF06722"/>
    </source>
</evidence>
<comment type="caution">
    <text evidence="2">The sequence shown here is derived from an EMBL/GenBank/DDBJ whole genome shotgun (WGS) entry which is preliminary data.</text>
</comment>
<dbReference type="GO" id="GO:0008194">
    <property type="term" value="F:UDP-glycosyltransferase activity"/>
    <property type="evidence" value="ECO:0007669"/>
    <property type="project" value="InterPro"/>
</dbReference>
<dbReference type="SUPFAM" id="SSF53756">
    <property type="entry name" value="UDP-Glycosyltransferase/glycogen phosphorylase"/>
    <property type="match status" value="1"/>
</dbReference>
<keyword evidence="3" id="KW-1185">Reference proteome</keyword>
<dbReference type="AlphaFoldDB" id="A0A158CTQ4"/>
<dbReference type="OrthoDB" id="9805366at2"/>
<dbReference type="EMBL" id="FCNX02000012">
    <property type="protein sequence ID" value="SAK85763.1"/>
    <property type="molecule type" value="Genomic_DNA"/>
</dbReference>
<evidence type="ECO:0000313" key="2">
    <source>
        <dbReference type="EMBL" id="SAK85763.1"/>
    </source>
</evidence>
<dbReference type="PANTHER" id="PTHR48050:SF13">
    <property type="entry name" value="STEROL 3-BETA-GLUCOSYLTRANSFERASE UGT80A2"/>
    <property type="match status" value="1"/>
</dbReference>
<gene>
    <name evidence="2" type="ORF">AWB77_04529</name>
</gene>
<dbReference type="InterPro" id="IPR050426">
    <property type="entry name" value="Glycosyltransferase_28"/>
</dbReference>
<dbReference type="GO" id="GO:0017000">
    <property type="term" value="P:antibiotic biosynthetic process"/>
    <property type="evidence" value="ECO:0007669"/>
    <property type="project" value="UniProtKB-ARBA"/>
</dbReference>
<dbReference type="FunFam" id="3.40.50.2000:FF:000072">
    <property type="entry name" value="Glycosyl transferase"/>
    <property type="match status" value="1"/>
</dbReference>
<evidence type="ECO:0000313" key="3">
    <source>
        <dbReference type="Proteomes" id="UP000054903"/>
    </source>
</evidence>
<dbReference type="Proteomes" id="UP000054903">
    <property type="component" value="Unassembled WGS sequence"/>
</dbReference>
<reference evidence="2" key="1">
    <citation type="submission" date="2016-01" db="EMBL/GenBank/DDBJ databases">
        <authorList>
            <person name="Peeters C."/>
        </authorList>
    </citation>
    <scope>NUCLEOTIDE SEQUENCE</scope>
    <source>
        <strain evidence="2">LMG 29320</strain>
    </source>
</reference>
<dbReference type="Gene3D" id="3.40.50.2000">
    <property type="entry name" value="Glycogen Phosphorylase B"/>
    <property type="match status" value="2"/>
</dbReference>
<dbReference type="CDD" id="cd03784">
    <property type="entry name" value="GT1_Gtf-like"/>
    <property type="match status" value="1"/>
</dbReference>
<dbReference type="InterPro" id="IPR010610">
    <property type="entry name" value="EryCIII-like_C"/>
</dbReference>